<reference evidence="9" key="1">
    <citation type="journal article" date="2019" name="Int. J. Syst. Evol. Microbiol.">
        <title>The Global Catalogue of Microorganisms (GCM) 10K type strain sequencing project: providing services to taxonomists for standard genome sequencing and annotation.</title>
        <authorList>
            <consortium name="The Broad Institute Genomics Platform"/>
            <consortium name="The Broad Institute Genome Sequencing Center for Infectious Disease"/>
            <person name="Wu L."/>
            <person name="Ma J."/>
        </authorList>
    </citation>
    <scope>NUCLEOTIDE SEQUENCE [LARGE SCALE GENOMIC DNA]</scope>
    <source>
        <strain evidence="9">KACC 14249</strain>
    </source>
</reference>
<comment type="subunit">
    <text evidence="7">The Tat system comprises two distinct complexes: a TatABC complex, containing multiple copies of TatA, TatB and TatC subunits, and a separate TatA complex, containing only TatA subunits. Substrates initially bind to the TatABC complex, which probably triggers association of the separate TatA complex to form the active translocon.</text>
</comment>
<dbReference type="InterPro" id="IPR002033">
    <property type="entry name" value="TatC"/>
</dbReference>
<keyword evidence="7" id="KW-1003">Cell membrane</keyword>
<proteinExistence type="inferred from homology"/>
<gene>
    <name evidence="7 8" type="primary">tatC</name>
    <name evidence="8" type="ORF">ACFQDO_02455</name>
</gene>
<evidence type="ECO:0000256" key="4">
    <source>
        <dbReference type="ARBA" id="ARBA00022989"/>
    </source>
</evidence>
<keyword evidence="5 7" id="KW-0811">Translocation</keyword>
<comment type="function">
    <text evidence="7">Part of the twin-arginine translocation (Tat) system that transports large folded proteins containing a characteristic twin-arginine motif in their signal peptide across membranes. Together with TatB, TatC is part of a receptor directly interacting with Tat signal peptides.</text>
</comment>
<evidence type="ECO:0000256" key="1">
    <source>
        <dbReference type="ARBA" id="ARBA00004141"/>
    </source>
</evidence>
<keyword evidence="4 7" id="KW-1133">Transmembrane helix</keyword>
<dbReference type="PRINTS" id="PR01840">
    <property type="entry name" value="TATCFAMILY"/>
</dbReference>
<dbReference type="PANTHER" id="PTHR30371">
    <property type="entry name" value="SEC-INDEPENDENT PROTEIN TRANSLOCASE PROTEIN TATC"/>
    <property type="match status" value="1"/>
</dbReference>
<feature type="transmembrane region" description="Helical" evidence="7">
    <location>
        <begin position="209"/>
        <end position="233"/>
    </location>
</feature>
<feature type="transmembrane region" description="Helical" evidence="7">
    <location>
        <begin position="186"/>
        <end position="203"/>
    </location>
</feature>
<organism evidence="8 9">
    <name type="scientific">Angustibacter luteus</name>
    <dbReference type="NCBI Taxonomy" id="658456"/>
    <lineage>
        <taxon>Bacteria</taxon>
        <taxon>Bacillati</taxon>
        <taxon>Actinomycetota</taxon>
        <taxon>Actinomycetes</taxon>
        <taxon>Kineosporiales</taxon>
        <taxon>Kineosporiaceae</taxon>
    </lineage>
</organism>
<feature type="transmembrane region" description="Helical" evidence="7">
    <location>
        <begin position="71"/>
        <end position="92"/>
    </location>
</feature>
<evidence type="ECO:0000256" key="2">
    <source>
        <dbReference type="ARBA" id="ARBA00022692"/>
    </source>
</evidence>
<comment type="caution">
    <text evidence="8">The sequence shown here is derived from an EMBL/GenBank/DDBJ whole genome shotgun (WGS) entry which is preliminary data.</text>
</comment>
<feature type="transmembrane region" description="Helical" evidence="7">
    <location>
        <begin position="149"/>
        <end position="174"/>
    </location>
</feature>
<dbReference type="NCBIfam" id="TIGR00945">
    <property type="entry name" value="tatC"/>
    <property type="match status" value="1"/>
</dbReference>
<keyword evidence="2 7" id="KW-0812">Transmembrane</keyword>
<evidence type="ECO:0000256" key="7">
    <source>
        <dbReference type="HAMAP-Rule" id="MF_00902"/>
    </source>
</evidence>
<sequence>MALREHLRELRSRLFKCAIAVVVCGIAGWFLSDWFYEALLRPIVASQEANGVPTTINFADPLSAFNQRVQISIIIGLILASPVWLYQLWAFITPGLTRKERRYSIGFVAAALPLFLAGGTLAWWVLPKAMEFLNSFVPEGGSNFITANVYFAFVIRIVLAFGIAFVVPVVLVALNMVGLLKGRTLLRHWRITVFTCFLFAAIATPTPEATSMCILAGSMCLLFGIAIAICLLLDRRRARNQDEPDYESIPDDEASSL</sequence>
<feature type="transmembrane region" description="Helical" evidence="7">
    <location>
        <begin position="14"/>
        <end position="32"/>
    </location>
</feature>
<name>A0ABW1JAY2_9ACTN</name>
<accession>A0ABW1JAY2</accession>
<evidence type="ECO:0000313" key="9">
    <source>
        <dbReference type="Proteomes" id="UP001596189"/>
    </source>
</evidence>
<keyword evidence="6 7" id="KW-0472">Membrane</keyword>
<dbReference type="HAMAP" id="MF_00902">
    <property type="entry name" value="TatC"/>
    <property type="match status" value="1"/>
</dbReference>
<feature type="transmembrane region" description="Helical" evidence="7">
    <location>
        <begin position="104"/>
        <end position="126"/>
    </location>
</feature>
<dbReference type="RefSeq" id="WP_345716848.1">
    <property type="nucleotide sequence ID" value="NZ_BAABFP010000005.1"/>
</dbReference>
<keyword evidence="3 7" id="KW-0653">Protein transport</keyword>
<comment type="subcellular location">
    <subcellularLocation>
        <location evidence="7">Cell membrane</location>
        <topology evidence="7">Multi-pass membrane protein</topology>
    </subcellularLocation>
    <subcellularLocation>
        <location evidence="1">Membrane</location>
        <topology evidence="1">Multi-pass membrane protein</topology>
    </subcellularLocation>
</comment>
<evidence type="ECO:0000256" key="6">
    <source>
        <dbReference type="ARBA" id="ARBA00023136"/>
    </source>
</evidence>
<evidence type="ECO:0000256" key="5">
    <source>
        <dbReference type="ARBA" id="ARBA00023010"/>
    </source>
</evidence>
<dbReference type="PANTHER" id="PTHR30371:SF0">
    <property type="entry name" value="SEC-INDEPENDENT PROTEIN TRANSLOCASE PROTEIN TATC, CHLOROPLASTIC-RELATED"/>
    <property type="match status" value="1"/>
</dbReference>
<keyword evidence="9" id="KW-1185">Reference proteome</keyword>
<dbReference type="EMBL" id="JBHSRD010000002">
    <property type="protein sequence ID" value="MFC6005980.1"/>
    <property type="molecule type" value="Genomic_DNA"/>
</dbReference>
<comment type="similarity">
    <text evidence="7">Belongs to the TatC family.</text>
</comment>
<dbReference type="Pfam" id="PF00902">
    <property type="entry name" value="TatC"/>
    <property type="match status" value="1"/>
</dbReference>
<evidence type="ECO:0000313" key="8">
    <source>
        <dbReference type="EMBL" id="MFC6005980.1"/>
    </source>
</evidence>
<evidence type="ECO:0000256" key="3">
    <source>
        <dbReference type="ARBA" id="ARBA00022927"/>
    </source>
</evidence>
<protein>
    <recommendedName>
        <fullName evidence="7">Sec-independent protein translocase protein TatC</fullName>
    </recommendedName>
</protein>
<keyword evidence="7" id="KW-0813">Transport</keyword>
<dbReference type="Proteomes" id="UP001596189">
    <property type="component" value="Unassembled WGS sequence"/>
</dbReference>